<keyword evidence="2 6" id="KW-0378">Hydrolase</keyword>
<dbReference type="Proteomes" id="UP000198548">
    <property type="component" value="Unassembled WGS sequence"/>
</dbReference>
<name>A0A1H7STL2_9LACT</name>
<comment type="similarity">
    <text evidence="1">Belongs to the 'GDXG' lipolytic enzyme family.</text>
</comment>
<dbReference type="Pfam" id="PF20434">
    <property type="entry name" value="BD-FAE"/>
    <property type="match status" value="1"/>
</dbReference>
<dbReference type="Gene3D" id="3.40.50.1820">
    <property type="entry name" value="alpha/beta hydrolase"/>
    <property type="match status" value="1"/>
</dbReference>
<proteinExistence type="inferred from homology"/>
<reference evidence="5 8" key="2">
    <citation type="submission" date="2019-07" db="EMBL/GenBank/DDBJ databases">
        <title>Whole genome shotgun sequence of Alkalibacterium putridalgicola NBRC 103243.</title>
        <authorList>
            <person name="Hosoyama A."/>
            <person name="Uohara A."/>
            <person name="Ohji S."/>
            <person name="Ichikawa N."/>
        </authorList>
    </citation>
    <scope>NUCLEOTIDE SEQUENCE [LARGE SCALE GENOMIC DNA]</scope>
    <source>
        <strain evidence="5 8">NBRC 103243</strain>
    </source>
</reference>
<evidence type="ECO:0000256" key="2">
    <source>
        <dbReference type="ARBA" id="ARBA00022801"/>
    </source>
</evidence>
<dbReference type="InterPro" id="IPR050300">
    <property type="entry name" value="GDXG_lipolytic_enzyme"/>
</dbReference>
<feature type="transmembrane region" description="Helical" evidence="3">
    <location>
        <begin position="93"/>
        <end position="115"/>
    </location>
</feature>
<evidence type="ECO:0000256" key="1">
    <source>
        <dbReference type="ARBA" id="ARBA00010515"/>
    </source>
</evidence>
<dbReference type="OrthoDB" id="9815425at2"/>
<evidence type="ECO:0000313" key="5">
    <source>
        <dbReference type="EMBL" id="GEK89141.1"/>
    </source>
</evidence>
<evidence type="ECO:0000313" key="8">
    <source>
        <dbReference type="Proteomes" id="UP000321425"/>
    </source>
</evidence>
<feature type="transmembrane region" description="Helical" evidence="3">
    <location>
        <begin position="145"/>
        <end position="170"/>
    </location>
</feature>
<protein>
    <submittedName>
        <fullName evidence="6">Alpha/beta hydrolase fold</fullName>
    </submittedName>
</protein>
<sequence length="544" mass="59701">MNRFLKSLVVMNSVSLVLSLFYVLFPGESAFWNAYGLLVILTLTGNIAASIIKPDQKKWSALYLVLSSAGMIGIMVLTTLASLDPADTASRSLVAIVLFLSLFVVGTLLAGISFLHTKRREHTRRTLSRQTEITPIKVVRITLRVLLGFVLLVGVFLAVTMVTSVSVGVIEAAVSPYSLFFSLIFLSTAGLFLKVSPFDWRSLKGMSVLLIGTTLYVVFALPFFSIPAMLEEAEENYTAAFGDDWQDDDETVPAFKELPVSLPAFFFGTPSGNYELEEDVQYYQGDSGVDEGLDLCFDVYTPTENAADLPGQGSVLIRIHGGGWNSGDKGPENFSQVNKYFAEQGYVVFDVQYGLNAARQFSGLLSAPDDVTGDFSVKDMVRHLGLFTTYLADHHERYDADIDSVFVSGGSAGGHLANALALGASSGQYTELIDTRITVKGIIPFYPANDLASFPGVGDAEELIDPALLVEEDSPPALVYQGDLDTLVEPQVTRDFKEAYVEANNSDIAIIWLPYGSHASDLYFTGVYNQTFLYYMERFMYQHR</sequence>
<dbReference type="AlphaFoldDB" id="A0A1H7STL2"/>
<keyword evidence="3" id="KW-0472">Membrane</keyword>
<dbReference type="STRING" id="426703.SAMN04488100_10968"/>
<dbReference type="RefSeq" id="WP_091487588.1">
    <property type="nucleotide sequence ID" value="NZ_BJUX01000011.1"/>
</dbReference>
<dbReference type="InterPro" id="IPR029058">
    <property type="entry name" value="AB_hydrolase_fold"/>
</dbReference>
<keyword evidence="8" id="KW-1185">Reference proteome</keyword>
<dbReference type="InterPro" id="IPR049492">
    <property type="entry name" value="BD-FAE-like_dom"/>
</dbReference>
<gene>
    <name evidence="5" type="ORF">APU01nite_11800</name>
    <name evidence="6" type="ORF">SAMN04488100_10968</name>
</gene>
<feature type="transmembrane region" description="Helical" evidence="3">
    <location>
        <begin position="31"/>
        <end position="49"/>
    </location>
</feature>
<organism evidence="6 7">
    <name type="scientific">Alkalibacterium putridalgicola</name>
    <dbReference type="NCBI Taxonomy" id="426703"/>
    <lineage>
        <taxon>Bacteria</taxon>
        <taxon>Bacillati</taxon>
        <taxon>Bacillota</taxon>
        <taxon>Bacilli</taxon>
        <taxon>Lactobacillales</taxon>
        <taxon>Carnobacteriaceae</taxon>
        <taxon>Alkalibacterium</taxon>
    </lineage>
</organism>
<feature type="transmembrane region" description="Helical" evidence="3">
    <location>
        <begin position="176"/>
        <end position="196"/>
    </location>
</feature>
<dbReference type="GO" id="GO:0004806">
    <property type="term" value="F:triacylglycerol lipase activity"/>
    <property type="evidence" value="ECO:0007669"/>
    <property type="project" value="TreeGrafter"/>
</dbReference>
<evidence type="ECO:0000313" key="6">
    <source>
        <dbReference type="EMBL" id="SEL75725.1"/>
    </source>
</evidence>
<evidence type="ECO:0000259" key="4">
    <source>
        <dbReference type="Pfam" id="PF20434"/>
    </source>
</evidence>
<dbReference type="SUPFAM" id="SSF53474">
    <property type="entry name" value="alpha/beta-Hydrolases"/>
    <property type="match status" value="1"/>
</dbReference>
<dbReference type="EMBL" id="BJUX01000011">
    <property type="protein sequence ID" value="GEK89141.1"/>
    <property type="molecule type" value="Genomic_DNA"/>
</dbReference>
<keyword evidence="3" id="KW-1133">Transmembrane helix</keyword>
<dbReference type="EMBL" id="FOBL01000009">
    <property type="protein sequence ID" value="SEL75725.1"/>
    <property type="molecule type" value="Genomic_DNA"/>
</dbReference>
<accession>A0A1H7STL2</accession>
<feature type="transmembrane region" description="Helical" evidence="3">
    <location>
        <begin position="61"/>
        <end position="81"/>
    </location>
</feature>
<evidence type="ECO:0000313" key="7">
    <source>
        <dbReference type="Proteomes" id="UP000198548"/>
    </source>
</evidence>
<dbReference type="PANTHER" id="PTHR48081:SF30">
    <property type="entry name" value="ACETYL-HYDROLASE LIPR-RELATED"/>
    <property type="match status" value="1"/>
</dbReference>
<dbReference type="PANTHER" id="PTHR48081">
    <property type="entry name" value="AB HYDROLASE SUPERFAMILY PROTEIN C4A8.06C"/>
    <property type="match status" value="1"/>
</dbReference>
<reference evidence="6 7" key="1">
    <citation type="submission" date="2016-10" db="EMBL/GenBank/DDBJ databases">
        <authorList>
            <person name="de Groot N.N."/>
        </authorList>
    </citation>
    <scope>NUCLEOTIDE SEQUENCE [LARGE SCALE GENOMIC DNA]</scope>
    <source>
        <strain evidence="6 7">DSM 19182</strain>
    </source>
</reference>
<feature type="transmembrane region" description="Helical" evidence="3">
    <location>
        <begin position="7"/>
        <end position="25"/>
    </location>
</feature>
<feature type="domain" description="BD-FAE-like" evidence="4">
    <location>
        <begin position="298"/>
        <end position="456"/>
    </location>
</feature>
<dbReference type="Proteomes" id="UP000321425">
    <property type="component" value="Unassembled WGS sequence"/>
</dbReference>
<feature type="transmembrane region" description="Helical" evidence="3">
    <location>
        <begin position="208"/>
        <end position="230"/>
    </location>
</feature>
<keyword evidence="3" id="KW-0812">Transmembrane</keyword>
<evidence type="ECO:0000256" key="3">
    <source>
        <dbReference type="SAM" id="Phobius"/>
    </source>
</evidence>